<evidence type="ECO:0000313" key="2">
    <source>
        <dbReference type="EMBL" id="EFM82838.1"/>
    </source>
</evidence>
<dbReference type="RefSeq" id="WP_002371935.1">
    <property type="nucleotide sequence ID" value="NZ_GL454451.1"/>
</dbReference>
<evidence type="ECO:0000313" key="3">
    <source>
        <dbReference type="Proteomes" id="UP000004846"/>
    </source>
</evidence>
<organism evidence="2 3">
    <name type="scientific">Enterococcus faecalis TX4248</name>
    <dbReference type="NCBI Taxonomy" id="749495"/>
    <lineage>
        <taxon>Bacteria</taxon>
        <taxon>Bacillati</taxon>
        <taxon>Bacillota</taxon>
        <taxon>Bacilli</taxon>
        <taxon>Lactobacillales</taxon>
        <taxon>Enterococcaceae</taxon>
        <taxon>Enterococcus</taxon>
    </lineage>
</organism>
<dbReference type="EMBL" id="AEBR01000050">
    <property type="protein sequence ID" value="EFM82838.1"/>
    <property type="molecule type" value="Genomic_DNA"/>
</dbReference>
<proteinExistence type="predicted"/>
<dbReference type="Proteomes" id="UP000004846">
    <property type="component" value="Unassembled WGS sequence"/>
</dbReference>
<sequence length="276" mass="31817">MKINYLGTGAAERIPGIFCNCKLCKYAREKKGREIRTQTQLIIDDILLIDFPGDSYLHLLQYDLCFADFNSLLISHWHSDHFYGEDLAYRMSGYALDIPNRLTVYGNEAVKTFYQRAFDLEGRQDDTRLHYQVIQPYKCFTIANYTIYPLPAQHGNFSEDCFIFVIDDGKDAFLSTHDTGYFTSEMFEYLEKSHLLLSIVSLDCTSQTNETGNSHMNWEENLKLIAELKERKLVTDKTIYVANHFSHNGGLSYAEMAALSQKHEIITSYDGLEILT</sequence>
<dbReference type="InterPro" id="IPR036866">
    <property type="entry name" value="RibonucZ/Hydroxyglut_hydro"/>
</dbReference>
<dbReference type="AlphaFoldDB" id="A0A125W6L3"/>
<dbReference type="PANTHER" id="PTHR42663:SF6">
    <property type="entry name" value="HYDROLASE C777.06C-RELATED"/>
    <property type="match status" value="1"/>
</dbReference>
<evidence type="ECO:0000259" key="1">
    <source>
        <dbReference type="Pfam" id="PF12706"/>
    </source>
</evidence>
<name>A0A125W6L3_ENTFL</name>
<feature type="domain" description="Metallo-beta-lactamase" evidence="1">
    <location>
        <begin position="71"/>
        <end position="234"/>
    </location>
</feature>
<accession>A0A125W6L3</accession>
<comment type="caution">
    <text evidence="2">The sequence shown here is derived from an EMBL/GenBank/DDBJ whole genome shotgun (WGS) entry which is preliminary data.</text>
</comment>
<reference evidence="2 3" key="1">
    <citation type="submission" date="2010-07" db="EMBL/GenBank/DDBJ databases">
        <authorList>
            <person name="Sid Ahmed O."/>
        </authorList>
    </citation>
    <scope>NUCLEOTIDE SEQUENCE [LARGE SCALE GENOMIC DNA]</scope>
    <source>
        <strain evidence="2 3">TX4248</strain>
    </source>
</reference>
<dbReference type="PANTHER" id="PTHR42663">
    <property type="entry name" value="HYDROLASE C777.06C-RELATED-RELATED"/>
    <property type="match status" value="1"/>
</dbReference>
<dbReference type="Gene3D" id="3.60.15.10">
    <property type="entry name" value="Ribonuclease Z/Hydroxyacylglutathione hydrolase-like"/>
    <property type="match status" value="1"/>
</dbReference>
<dbReference type="SUPFAM" id="SSF56281">
    <property type="entry name" value="Metallo-hydrolase/oxidoreductase"/>
    <property type="match status" value="1"/>
</dbReference>
<dbReference type="Pfam" id="PF12706">
    <property type="entry name" value="Lactamase_B_2"/>
    <property type="match status" value="1"/>
</dbReference>
<dbReference type="HOGENOM" id="CLU_044538_4_0_9"/>
<dbReference type="InterPro" id="IPR001279">
    <property type="entry name" value="Metallo-B-lactamas"/>
</dbReference>
<gene>
    <name evidence="2" type="ORF">HMPREF9498_01564</name>
</gene>
<protein>
    <recommendedName>
        <fullName evidence="1">Metallo-beta-lactamase domain-containing protein</fullName>
    </recommendedName>
</protein>